<dbReference type="OrthoDB" id="2692192at2759"/>
<keyword evidence="2" id="KW-0732">Signal</keyword>
<dbReference type="InParanoid" id="A0A0C3IRI7"/>
<accession>A0A0C3IRI7</accession>
<dbReference type="AlphaFoldDB" id="A0A0C3IRI7"/>
<protein>
    <submittedName>
        <fullName evidence="3">Uncharacterized protein</fullName>
    </submittedName>
</protein>
<evidence type="ECO:0000313" key="4">
    <source>
        <dbReference type="Proteomes" id="UP000054217"/>
    </source>
</evidence>
<reference evidence="3 4" key="1">
    <citation type="submission" date="2014-04" db="EMBL/GenBank/DDBJ databases">
        <authorList>
            <consortium name="DOE Joint Genome Institute"/>
            <person name="Kuo A."/>
            <person name="Kohler A."/>
            <person name="Costa M.D."/>
            <person name="Nagy L.G."/>
            <person name="Floudas D."/>
            <person name="Copeland A."/>
            <person name="Barry K.W."/>
            <person name="Cichocki N."/>
            <person name="Veneault-Fourrey C."/>
            <person name="LaButti K."/>
            <person name="Lindquist E.A."/>
            <person name="Lipzen A."/>
            <person name="Lundell T."/>
            <person name="Morin E."/>
            <person name="Murat C."/>
            <person name="Sun H."/>
            <person name="Tunlid A."/>
            <person name="Henrissat B."/>
            <person name="Grigoriev I.V."/>
            <person name="Hibbett D.S."/>
            <person name="Martin F."/>
            <person name="Nordberg H.P."/>
            <person name="Cantor M.N."/>
            <person name="Hua S.X."/>
        </authorList>
    </citation>
    <scope>NUCLEOTIDE SEQUENCE [LARGE SCALE GENOMIC DNA]</scope>
    <source>
        <strain evidence="3 4">Marx 270</strain>
    </source>
</reference>
<feature type="chain" id="PRO_5002175383" evidence="2">
    <location>
        <begin position="22"/>
        <end position="479"/>
    </location>
</feature>
<dbReference type="HOGENOM" id="CLU_569995_0_0_1"/>
<gene>
    <name evidence="3" type="ORF">M404DRAFT_10380</name>
</gene>
<evidence type="ECO:0000256" key="2">
    <source>
        <dbReference type="SAM" id="SignalP"/>
    </source>
</evidence>
<dbReference type="EMBL" id="KN832004">
    <property type="protein sequence ID" value="KIN99537.1"/>
    <property type="molecule type" value="Genomic_DNA"/>
</dbReference>
<keyword evidence="4" id="KW-1185">Reference proteome</keyword>
<feature type="region of interest" description="Disordered" evidence="1">
    <location>
        <begin position="338"/>
        <end position="391"/>
    </location>
</feature>
<reference evidence="4" key="2">
    <citation type="submission" date="2015-01" db="EMBL/GenBank/DDBJ databases">
        <title>Evolutionary Origins and Diversification of the Mycorrhizal Mutualists.</title>
        <authorList>
            <consortium name="DOE Joint Genome Institute"/>
            <consortium name="Mycorrhizal Genomics Consortium"/>
            <person name="Kohler A."/>
            <person name="Kuo A."/>
            <person name="Nagy L.G."/>
            <person name="Floudas D."/>
            <person name="Copeland A."/>
            <person name="Barry K.W."/>
            <person name="Cichocki N."/>
            <person name="Veneault-Fourrey C."/>
            <person name="LaButti K."/>
            <person name="Lindquist E.A."/>
            <person name="Lipzen A."/>
            <person name="Lundell T."/>
            <person name="Morin E."/>
            <person name="Murat C."/>
            <person name="Riley R."/>
            <person name="Ohm R."/>
            <person name="Sun H."/>
            <person name="Tunlid A."/>
            <person name="Henrissat B."/>
            <person name="Grigoriev I.V."/>
            <person name="Hibbett D.S."/>
            <person name="Martin F."/>
        </authorList>
    </citation>
    <scope>NUCLEOTIDE SEQUENCE [LARGE SCALE GENOMIC DNA]</scope>
    <source>
        <strain evidence="4">Marx 270</strain>
    </source>
</reference>
<feature type="signal peptide" evidence="2">
    <location>
        <begin position="1"/>
        <end position="21"/>
    </location>
</feature>
<proteinExistence type="predicted"/>
<dbReference type="Proteomes" id="UP000054217">
    <property type="component" value="Unassembled WGS sequence"/>
</dbReference>
<name>A0A0C3IRI7_PISTI</name>
<organism evidence="3 4">
    <name type="scientific">Pisolithus tinctorius Marx 270</name>
    <dbReference type="NCBI Taxonomy" id="870435"/>
    <lineage>
        <taxon>Eukaryota</taxon>
        <taxon>Fungi</taxon>
        <taxon>Dikarya</taxon>
        <taxon>Basidiomycota</taxon>
        <taxon>Agaricomycotina</taxon>
        <taxon>Agaricomycetes</taxon>
        <taxon>Agaricomycetidae</taxon>
        <taxon>Boletales</taxon>
        <taxon>Sclerodermatineae</taxon>
        <taxon>Pisolithaceae</taxon>
        <taxon>Pisolithus</taxon>
    </lineage>
</organism>
<evidence type="ECO:0000313" key="3">
    <source>
        <dbReference type="EMBL" id="KIN99537.1"/>
    </source>
</evidence>
<feature type="compositionally biased region" description="Basic and acidic residues" evidence="1">
    <location>
        <begin position="357"/>
        <end position="366"/>
    </location>
</feature>
<sequence>MIYVSNCCNLVLHFLAAPVDFVDVPQDTPQDKQLDAFVLQFKSLKQHFDSPLSASASSPQKKDDLAPIELFGTIDPSEVNKYSDYMASYWEEIMCGVEVEREALKRVQKDPTTDVIKRAMSAKVKAIHCGLMGKVYGDPMLNKFPIPTKLLVYSLGEQLRSIEPVIKEMVEWFEPLTVFGLEQRPPMWKDHLQALEHFISTKLGTDHIHRLVQDLIKELGMCSELAIHQCHCPAEPFVNLSSGELEDLYPIDWAEPMSEAQLKLYTEKQGNAALHAMDALPTFKNDSKHLWVMEKNAEQIAKDKMRELADAYRDVKTVQSVRSACAVQVAARMNQRQPKSLEFIEDSGDEDTPLEADPSKTTEDRNAGSSTTQGPAKWTLEQAGHGDEDRHVPGLHMGGIQGCLSDQKYGIGFKTLPAILHVVLMVLDVTRGNPEAKGLVDNLTKMLLDAKERPAPNNIYGPLFMLQNFSCKGPQYLSF</sequence>
<evidence type="ECO:0000256" key="1">
    <source>
        <dbReference type="SAM" id="MobiDB-lite"/>
    </source>
</evidence>
<feature type="compositionally biased region" description="Acidic residues" evidence="1">
    <location>
        <begin position="343"/>
        <end position="354"/>
    </location>
</feature>